<proteinExistence type="predicted"/>
<evidence type="ECO:0000313" key="10">
    <source>
        <dbReference type="Proteomes" id="UP000492821"/>
    </source>
</evidence>
<dbReference type="Gene3D" id="1.10.10.60">
    <property type="entry name" value="Homeodomain-like"/>
    <property type="match status" value="1"/>
</dbReference>
<sequence>MYPDRVQEQKVNTLIRTRNGEMRPRQRTQFCEVQTRVLEETFKSCNYPSIEMKKLLAEQLKLPENRVTVWFQNRRAKQRRHHRKEELSRLIDESRLVESKPYPRLAPINNNWTSSPTNASEPIYPEQPTSTTQQPWSPIGKPIIQQPSHSFAEHLNFNFGNGFMLDPALNFAQSHPGHQIFDNNPMLWGECDVSKPPASGVVPSSANLAATYYTPPNYPQLWASSGTPNNVNLPIPACTAPNYAATSAYPQVNN</sequence>
<evidence type="ECO:0000256" key="2">
    <source>
        <dbReference type="ARBA" id="ARBA00022473"/>
    </source>
</evidence>
<evidence type="ECO:0000259" key="9">
    <source>
        <dbReference type="PROSITE" id="PS50071"/>
    </source>
</evidence>
<dbReference type="Pfam" id="PF00046">
    <property type="entry name" value="Homeodomain"/>
    <property type="match status" value="1"/>
</dbReference>
<keyword evidence="2" id="KW-0217">Developmental protein</keyword>
<dbReference type="AlphaFoldDB" id="A0A7E4ULS1"/>
<feature type="domain" description="Homeobox" evidence="9">
    <location>
        <begin position="21"/>
        <end position="81"/>
    </location>
</feature>
<dbReference type="GO" id="GO:0005634">
    <property type="term" value="C:nucleus"/>
    <property type="evidence" value="ECO:0007669"/>
    <property type="project" value="UniProtKB-SubCell"/>
</dbReference>
<keyword evidence="4 6" id="KW-0371">Homeobox</keyword>
<dbReference type="SUPFAM" id="SSF46689">
    <property type="entry name" value="Homeodomain-like"/>
    <property type="match status" value="1"/>
</dbReference>
<dbReference type="CDD" id="cd00086">
    <property type="entry name" value="homeodomain"/>
    <property type="match status" value="1"/>
</dbReference>
<evidence type="ECO:0000256" key="6">
    <source>
        <dbReference type="PROSITE-ProRule" id="PRU00108"/>
    </source>
</evidence>
<dbReference type="SMART" id="SM00389">
    <property type="entry name" value="HOX"/>
    <property type="match status" value="1"/>
</dbReference>
<organism evidence="10 11">
    <name type="scientific">Panagrellus redivivus</name>
    <name type="common">Microworm</name>
    <dbReference type="NCBI Taxonomy" id="6233"/>
    <lineage>
        <taxon>Eukaryota</taxon>
        <taxon>Metazoa</taxon>
        <taxon>Ecdysozoa</taxon>
        <taxon>Nematoda</taxon>
        <taxon>Chromadorea</taxon>
        <taxon>Rhabditida</taxon>
        <taxon>Tylenchina</taxon>
        <taxon>Panagrolaimomorpha</taxon>
        <taxon>Panagrolaimoidea</taxon>
        <taxon>Panagrolaimidae</taxon>
        <taxon>Panagrellus</taxon>
    </lineage>
</organism>
<protein>
    <submittedName>
        <fullName evidence="11">Homeobox domain-containing protein</fullName>
    </submittedName>
</protein>
<feature type="compositionally biased region" description="Polar residues" evidence="8">
    <location>
        <begin position="108"/>
        <end position="120"/>
    </location>
</feature>
<dbReference type="GO" id="GO:0000981">
    <property type="term" value="F:DNA-binding transcription factor activity, RNA polymerase II-specific"/>
    <property type="evidence" value="ECO:0007669"/>
    <property type="project" value="InterPro"/>
</dbReference>
<name>A0A7E4ULS1_PANRE</name>
<evidence type="ECO:0000256" key="5">
    <source>
        <dbReference type="ARBA" id="ARBA00023242"/>
    </source>
</evidence>
<dbReference type="PANTHER" id="PTHR45793:SF5">
    <property type="entry name" value="HOMEOTIC PROTEIN OCELLILESS"/>
    <property type="match status" value="1"/>
</dbReference>
<evidence type="ECO:0000256" key="7">
    <source>
        <dbReference type="RuleBase" id="RU000682"/>
    </source>
</evidence>
<evidence type="ECO:0000256" key="3">
    <source>
        <dbReference type="ARBA" id="ARBA00023125"/>
    </source>
</evidence>
<keyword evidence="3 6" id="KW-0238">DNA-binding</keyword>
<comment type="subcellular location">
    <subcellularLocation>
        <location evidence="1 6 7">Nucleus</location>
    </subcellularLocation>
</comment>
<keyword evidence="10" id="KW-1185">Reference proteome</keyword>
<accession>A0A7E4ULS1</accession>
<evidence type="ECO:0000256" key="8">
    <source>
        <dbReference type="SAM" id="MobiDB-lite"/>
    </source>
</evidence>
<feature type="region of interest" description="Disordered" evidence="8">
    <location>
        <begin position="107"/>
        <end position="142"/>
    </location>
</feature>
<reference evidence="11" key="2">
    <citation type="submission" date="2020-10" db="UniProtKB">
        <authorList>
            <consortium name="WormBaseParasite"/>
        </authorList>
    </citation>
    <scope>IDENTIFICATION</scope>
</reference>
<evidence type="ECO:0000256" key="4">
    <source>
        <dbReference type="ARBA" id="ARBA00023155"/>
    </source>
</evidence>
<evidence type="ECO:0000256" key="1">
    <source>
        <dbReference type="ARBA" id="ARBA00004123"/>
    </source>
</evidence>
<dbReference type="PANTHER" id="PTHR45793">
    <property type="entry name" value="HOMEOBOX PROTEIN"/>
    <property type="match status" value="1"/>
</dbReference>
<dbReference type="InterPro" id="IPR001356">
    <property type="entry name" value="HD"/>
</dbReference>
<feature type="DNA-binding region" description="Homeobox" evidence="6">
    <location>
        <begin position="23"/>
        <end position="82"/>
    </location>
</feature>
<dbReference type="PROSITE" id="PS00027">
    <property type="entry name" value="HOMEOBOX_1"/>
    <property type="match status" value="1"/>
</dbReference>
<dbReference type="Proteomes" id="UP000492821">
    <property type="component" value="Unassembled WGS sequence"/>
</dbReference>
<dbReference type="InterPro" id="IPR017970">
    <property type="entry name" value="Homeobox_CS"/>
</dbReference>
<dbReference type="PROSITE" id="PS50071">
    <property type="entry name" value="HOMEOBOX_2"/>
    <property type="match status" value="1"/>
</dbReference>
<feature type="compositionally biased region" description="Polar residues" evidence="8">
    <location>
        <begin position="127"/>
        <end position="136"/>
    </location>
</feature>
<dbReference type="WBParaSite" id="Pan_g10294.t1">
    <property type="protein sequence ID" value="Pan_g10294.t1"/>
    <property type="gene ID" value="Pan_g10294"/>
</dbReference>
<evidence type="ECO:0000313" key="11">
    <source>
        <dbReference type="WBParaSite" id="Pan_g10294.t1"/>
    </source>
</evidence>
<reference evidence="10" key="1">
    <citation type="journal article" date="2013" name="Genetics">
        <title>The draft genome and transcriptome of Panagrellus redivivus are shaped by the harsh demands of a free-living lifestyle.</title>
        <authorList>
            <person name="Srinivasan J."/>
            <person name="Dillman A.R."/>
            <person name="Macchietto M.G."/>
            <person name="Heikkinen L."/>
            <person name="Lakso M."/>
            <person name="Fracchia K.M."/>
            <person name="Antoshechkin I."/>
            <person name="Mortazavi A."/>
            <person name="Wong G."/>
            <person name="Sternberg P.W."/>
        </authorList>
    </citation>
    <scope>NUCLEOTIDE SEQUENCE [LARGE SCALE GENOMIC DNA]</scope>
    <source>
        <strain evidence="10">MT8872</strain>
    </source>
</reference>
<dbReference type="GO" id="GO:0000978">
    <property type="term" value="F:RNA polymerase II cis-regulatory region sequence-specific DNA binding"/>
    <property type="evidence" value="ECO:0007669"/>
    <property type="project" value="TreeGrafter"/>
</dbReference>
<dbReference type="InterPro" id="IPR009057">
    <property type="entry name" value="Homeodomain-like_sf"/>
</dbReference>
<keyword evidence="5 6" id="KW-0539">Nucleus</keyword>